<evidence type="ECO:0000256" key="3">
    <source>
        <dbReference type="ARBA" id="ARBA00022679"/>
    </source>
</evidence>
<feature type="region of interest" description="Disordered" evidence="12">
    <location>
        <begin position="324"/>
        <end position="353"/>
    </location>
</feature>
<evidence type="ECO:0000256" key="10">
    <source>
        <dbReference type="ARBA" id="ARBA00048977"/>
    </source>
</evidence>
<feature type="region of interest" description="Disordered" evidence="12">
    <location>
        <begin position="1"/>
        <end position="78"/>
    </location>
</feature>
<feature type="region of interest" description="Disordered" evidence="12">
    <location>
        <begin position="393"/>
        <end position="429"/>
    </location>
</feature>
<evidence type="ECO:0000313" key="15">
    <source>
        <dbReference type="Proteomes" id="UP000696280"/>
    </source>
</evidence>
<accession>A0A9N9PP38</accession>
<dbReference type="InterPro" id="IPR008271">
    <property type="entry name" value="Ser/Thr_kinase_AS"/>
</dbReference>
<dbReference type="Gene3D" id="3.30.200.20">
    <property type="entry name" value="Phosphorylase Kinase, domain 1"/>
    <property type="match status" value="1"/>
</dbReference>
<dbReference type="PROSITE" id="PS00108">
    <property type="entry name" value="PROTEIN_KINASE_ST"/>
    <property type="match status" value="1"/>
</dbReference>
<dbReference type="Gene3D" id="1.10.510.10">
    <property type="entry name" value="Transferase(Phosphotransferase) domain 1"/>
    <property type="match status" value="1"/>
</dbReference>
<organism evidence="14 15">
    <name type="scientific">Hymenoscyphus fraxineus</name>
    <dbReference type="NCBI Taxonomy" id="746836"/>
    <lineage>
        <taxon>Eukaryota</taxon>
        <taxon>Fungi</taxon>
        <taxon>Dikarya</taxon>
        <taxon>Ascomycota</taxon>
        <taxon>Pezizomycotina</taxon>
        <taxon>Leotiomycetes</taxon>
        <taxon>Helotiales</taxon>
        <taxon>Helotiaceae</taxon>
        <taxon>Hymenoscyphus</taxon>
    </lineage>
</organism>
<keyword evidence="7" id="KW-0652">Protein synthesis inhibitor</keyword>
<evidence type="ECO:0000256" key="2">
    <source>
        <dbReference type="ARBA" id="ARBA00022527"/>
    </source>
</evidence>
<dbReference type="EMBL" id="CAJVRL010000115">
    <property type="protein sequence ID" value="CAG8961564.1"/>
    <property type="molecule type" value="Genomic_DNA"/>
</dbReference>
<dbReference type="InterPro" id="IPR000719">
    <property type="entry name" value="Prot_kinase_dom"/>
</dbReference>
<dbReference type="Pfam" id="PF00069">
    <property type="entry name" value="Pkinase"/>
    <property type="match status" value="2"/>
</dbReference>
<keyword evidence="2" id="KW-0723">Serine/threonine-protein kinase</keyword>
<dbReference type="GO" id="GO:0005737">
    <property type="term" value="C:cytoplasm"/>
    <property type="evidence" value="ECO:0007669"/>
    <property type="project" value="TreeGrafter"/>
</dbReference>
<dbReference type="EC" id="2.7.11.1" evidence="1"/>
<evidence type="ECO:0000259" key="13">
    <source>
        <dbReference type="PROSITE" id="PS50011"/>
    </source>
</evidence>
<dbReference type="GO" id="GO:0005634">
    <property type="term" value="C:nucleus"/>
    <property type="evidence" value="ECO:0007669"/>
    <property type="project" value="TreeGrafter"/>
</dbReference>
<evidence type="ECO:0000313" key="14">
    <source>
        <dbReference type="EMBL" id="CAG8961564.1"/>
    </source>
</evidence>
<evidence type="ECO:0000256" key="11">
    <source>
        <dbReference type="PROSITE-ProRule" id="PRU10141"/>
    </source>
</evidence>
<proteinExistence type="inferred from homology"/>
<comment type="caution">
    <text evidence="14">The sequence shown here is derived from an EMBL/GenBank/DDBJ whole genome shotgun (WGS) entry which is preliminary data.</text>
</comment>
<evidence type="ECO:0000256" key="4">
    <source>
        <dbReference type="ARBA" id="ARBA00022741"/>
    </source>
</evidence>
<dbReference type="GO" id="GO:0004694">
    <property type="term" value="F:eukaryotic translation initiation factor 2alpha kinase activity"/>
    <property type="evidence" value="ECO:0007669"/>
    <property type="project" value="TreeGrafter"/>
</dbReference>
<evidence type="ECO:0000256" key="5">
    <source>
        <dbReference type="ARBA" id="ARBA00022777"/>
    </source>
</evidence>
<feature type="domain" description="Protein kinase" evidence="13">
    <location>
        <begin position="241"/>
        <end position="683"/>
    </location>
</feature>
<gene>
    <name evidence="14" type="ORF">HYFRA_00006098</name>
</gene>
<protein>
    <recommendedName>
        <fullName evidence="1">non-specific serine/threonine protein kinase</fullName>
        <ecNumber evidence="1">2.7.11.1</ecNumber>
    </recommendedName>
</protein>
<evidence type="ECO:0000256" key="9">
    <source>
        <dbReference type="ARBA" id="ARBA00048659"/>
    </source>
</evidence>
<dbReference type="InterPro" id="IPR011009">
    <property type="entry name" value="Kinase-like_dom_sf"/>
</dbReference>
<dbReference type="PROSITE" id="PS50011">
    <property type="entry name" value="PROTEIN_KINASE_DOM"/>
    <property type="match status" value="1"/>
</dbReference>
<evidence type="ECO:0000256" key="8">
    <source>
        <dbReference type="ARBA" id="ARBA00037982"/>
    </source>
</evidence>
<sequence>MDNWQKGNPESVNTSSMDAQNVPSQELSSQRSSAQEKTEEGYSKSSTKSTRSKESASGSTPDKIDNEPNIGTLARPANAPDPSQLFYLSLIEGRCRTQAKEHINSGRHRDDLVPEDHPEVTAFAEQLFNESYRELVKIGFIPQEVNFPDIKELRRYLATFDNRLNDIVKRQASISFADSNFRAIESYQDYTLSEFEETSIFERSQPQALVTLPEDLSTSPLRSLMYPTNGRHQESTYHRKFEEICLLGKGGFGQVFRVRHILDQQEYAVKKIRVSASQLAAIHNEFQLQDLLNELRALAKLQHRNVVRYYDSWLEQSHVSSRSMETRQRLLDDQEYDSKSSETNSTSYSSEKSIESGFQSLQIGQLEVELKREERKKRRSSFLNIENNSDVVFEDSNSPALDSSRPDEASTTPNSASLFLKPSEMSDDDEDIEEIERAAMNSQMMKNEKDWVIFIQMAPYPITLEDYVWSEQQKSQTGRLQHCFHIPNTARILLAILEGVDYIHSHQIVHRDLKPSNIFLSVYTGKSPPDGSINITSCRDCGNASSTVPQTFVTPHIGDFGLIAKLDQSPAVHDSESFLPSPLAVLSSVASSKQPGTKYYRAPNIDSKSQFICPKLDIYSLGVIAYELLVKFGTKSERHVVLDRLGSGLLDGINGHAMEEGIKGMLCPEREARWDSGKVRSWLLGFVNGA</sequence>
<feature type="compositionally biased region" description="Polar residues" evidence="12">
    <location>
        <begin position="1"/>
        <end position="33"/>
    </location>
</feature>
<dbReference type="Proteomes" id="UP000696280">
    <property type="component" value="Unassembled WGS sequence"/>
</dbReference>
<dbReference type="GO" id="GO:0017148">
    <property type="term" value="P:negative regulation of translation"/>
    <property type="evidence" value="ECO:0007669"/>
    <property type="project" value="UniProtKB-KW"/>
</dbReference>
<comment type="catalytic activity">
    <reaction evidence="10">
        <text>L-seryl-[protein] + ATP = O-phospho-L-seryl-[protein] + ADP + H(+)</text>
        <dbReference type="Rhea" id="RHEA:17989"/>
        <dbReference type="Rhea" id="RHEA-COMP:9863"/>
        <dbReference type="Rhea" id="RHEA-COMP:11604"/>
        <dbReference type="ChEBI" id="CHEBI:15378"/>
        <dbReference type="ChEBI" id="CHEBI:29999"/>
        <dbReference type="ChEBI" id="CHEBI:30616"/>
        <dbReference type="ChEBI" id="CHEBI:83421"/>
        <dbReference type="ChEBI" id="CHEBI:456216"/>
        <dbReference type="EC" id="2.7.11.1"/>
    </reaction>
    <physiologicalReaction direction="left-to-right" evidence="10">
        <dbReference type="Rhea" id="RHEA:17990"/>
    </physiologicalReaction>
</comment>
<keyword evidence="6 11" id="KW-0067">ATP-binding</keyword>
<reference evidence="14" key="1">
    <citation type="submission" date="2021-07" db="EMBL/GenBank/DDBJ databases">
        <authorList>
            <person name="Durling M."/>
        </authorList>
    </citation>
    <scope>NUCLEOTIDE SEQUENCE</scope>
</reference>
<keyword evidence="3" id="KW-0808">Transferase</keyword>
<dbReference type="SUPFAM" id="SSF56112">
    <property type="entry name" value="Protein kinase-like (PK-like)"/>
    <property type="match status" value="1"/>
</dbReference>
<dbReference type="AlphaFoldDB" id="A0A9N9PP38"/>
<evidence type="ECO:0000256" key="7">
    <source>
        <dbReference type="ARBA" id="ARBA00023193"/>
    </source>
</evidence>
<evidence type="ECO:0000256" key="6">
    <source>
        <dbReference type="ARBA" id="ARBA00022840"/>
    </source>
</evidence>
<evidence type="ECO:0000256" key="1">
    <source>
        <dbReference type="ARBA" id="ARBA00012513"/>
    </source>
</evidence>
<feature type="compositionally biased region" description="Low complexity" evidence="12">
    <location>
        <begin position="341"/>
        <end position="351"/>
    </location>
</feature>
<dbReference type="InterPro" id="IPR050339">
    <property type="entry name" value="CC_SR_Kinase"/>
</dbReference>
<dbReference type="OrthoDB" id="1405469at2759"/>
<dbReference type="PROSITE" id="PS00107">
    <property type="entry name" value="PROTEIN_KINASE_ATP"/>
    <property type="match status" value="1"/>
</dbReference>
<feature type="compositionally biased region" description="Basic and acidic residues" evidence="12">
    <location>
        <begin position="324"/>
        <end position="340"/>
    </location>
</feature>
<comment type="similarity">
    <text evidence="8">Belongs to the protein kinase superfamily. Ser/Thr protein kinase family. GCN2 subfamily.</text>
</comment>
<name>A0A9N9PP38_9HELO</name>
<dbReference type="SMART" id="SM00220">
    <property type="entry name" value="S_TKc"/>
    <property type="match status" value="1"/>
</dbReference>
<evidence type="ECO:0000256" key="12">
    <source>
        <dbReference type="SAM" id="MobiDB-lite"/>
    </source>
</evidence>
<dbReference type="InterPro" id="IPR017441">
    <property type="entry name" value="Protein_kinase_ATP_BS"/>
</dbReference>
<dbReference type="GO" id="GO:0005524">
    <property type="term" value="F:ATP binding"/>
    <property type="evidence" value="ECO:0007669"/>
    <property type="project" value="UniProtKB-UniRule"/>
</dbReference>
<feature type="binding site" evidence="11">
    <location>
        <position position="271"/>
    </location>
    <ligand>
        <name>ATP</name>
        <dbReference type="ChEBI" id="CHEBI:30616"/>
    </ligand>
</feature>
<dbReference type="PANTHER" id="PTHR11042:SF160">
    <property type="entry name" value="EUKARYOTIC TRANSLATION INITIATION FACTOR 2-ALPHA KINASE 1"/>
    <property type="match status" value="1"/>
</dbReference>
<dbReference type="PANTHER" id="PTHR11042">
    <property type="entry name" value="EUKARYOTIC TRANSLATION INITIATION FACTOR 2-ALPHA KINASE EIF2-ALPHA KINASE -RELATED"/>
    <property type="match status" value="1"/>
</dbReference>
<keyword evidence="4 11" id="KW-0547">Nucleotide-binding</keyword>
<keyword evidence="5" id="KW-0418">Kinase</keyword>
<keyword evidence="15" id="KW-1185">Reference proteome</keyword>
<comment type="catalytic activity">
    <reaction evidence="9">
        <text>L-threonyl-[protein] + ATP = O-phospho-L-threonyl-[protein] + ADP + H(+)</text>
        <dbReference type="Rhea" id="RHEA:46608"/>
        <dbReference type="Rhea" id="RHEA-COMP:11060"/>
        <dbReference type="Rhea" id="RHEA-COMP:11605"/>
        <dbReference type="ChEBI" id="CHEBI:15378"/>
        <dbReference type="ChEBI" id="CHEBI:30013"/>
        <dbReference type="ChEBI" id="CHEBI:30616"/>
        <dbReference type="ChEBI" id="CHEBI:61977"/>
        <dbReference type="ChEBI" id="CHEBI:456216"/>
        <dbReference type="EC" id="2.7.11.1"/>
    </reaction>
    <physiologicalReaction direction="left-to-right" evidence="9">
        <dbReference type="Rhea" id="RHEA:46609"/>
    </physiologicalReaction>
</comment>